<dbReference type="EMBL" id="JAGKSQ010000001">
    <property type="protein sequence ID" value="MBP3949597.1"/>
    <property type="molecule type" value="Genomic_DNA"/>
</dbReference>
<comment type="caution">
    <text evidence="2">The sequence shown here is derived from an EMBL/GenBank/DDBJ whole genome shotgun (WGS) entry which is preliminary data.</text>
</comment>
<dbReference type="Gene3D" id="3.20.20.240">
    <property type="entry name" value="Methylmalonyl-CoA mutase"/>
    <property type="match status" value="1"/>
</dbReference>
<protein>
    <recommendedName>
        <fullName evidence="1">Methylmalonyl-CoA mutase alpha/beta chain catalytic domain-containing protein</fullName>
    </recommendedName>
</protein>
<reference evidence="2" key="1">
    <citation type="submission" date="2021-03" db="EMBL/GenBank/DDBJ databases">
        <title>Bacillus suaedae sp. nov., isolated from Suaeda aralocaspica.</title>
        <authorList>
            <person name="Lei R.F.R."/>
        </authorList>
    </citation>
    <scope>NUCLEOTIDE SEQUENCE</scope>
    <source>
        <strain evidence="2">YZJH907-2</strain>
    </source>
</reference>
<dbReference type="GO" id="GO:0019678">
    <property type="term" value="P:propionate metabolic process, methylmalonyl pathway"/>
    <property type="evidence" value="ECO:0007669"/>
    <property type="project" value="TreeGrafter"/>
</dbReference>
<dbReference type="PANTHER" id="PTHR48101:SF4">
    <property type="entry name" value="METHYLMALONYL-COA MUTASE, MITOCHONDRIAL"/>
    <property type="match status" value="1"/>
</dbReference>
<dbReference type="InterPro" id="IPR006099">
    <property type="entry name" value="MeMalonylCoA_mutase_a/b_cat"/>
</dbReference>
<evidence type="ECO:0000259" key="1">
    <source>
        <dbReference type="Pfam" id="PF01642"/>
    </source>
</evidence>
<keyword evidence="3" id="KW-1185">Reference proteome</keyword>
<dbReference type="AlphaFoldDB" id="A0A940WSG1"/>
<evidence type="ECO:0000313" key="3">
    <source>
        <dbReference type="Proteomes" id="UP000678228"/>
    </source>
</evidence>
<gene>
    <name evidence="2" type="ORF">J7W16_00530</name>
</gene>
<sequence length="479" mass="53801">MNNSDFPYPTNENWQNLVNQTLSKQEQETEIEDGIRMKLMYRRDSEDDSMIPLTEPGRYPYVRGTTSHLKPCLISQELVGQDPRMVNAKARLGFLSGLDVYHICLDESIKGVNQAKKNEGVILKNVNDIETLLRGIDFTKHRIHLDTGVVSLPILAALKLLIDEGDINSFKGIIGADPLHQFVNNGLLSYANEDIYLYMAQAVQWTKRYMPSIKPILVQTHFYHNHGACPSSEIAIALSTGLEYVRQTMQHGVAAIEASTGIAFSYSIGDQFFTEISKIRAFRVLWAAIMREIQAGEKAEKAFIHAKTSELTRNKTDPSMNIVTGATRAFASLLAGVNSLHVSPHTDEEPTSFAERIARNTTLILRDEASLSFPLDSIGGAWYVEQLTEELAKKAWEKFQKIEAAGGMDQAIKEGVIDRWLTGVNLLKPSLSTKKKKQKKHQNDKVDLLIKELQRQLINKASFVELHRFLSERTSSPTS</sequence>
<evidence type="ECO:0000313" key="2">
    <source>
        <dbReference type="EMBL" id="MBP3949597.1"/>
    </source>
</evidence>
<dbReference type="Pfam" id="PF01642">
    <property type="entry name" value="MM_CoA_mutase"/>
    <property type="match status" value="1"/>
</dbReference>
<dbReference type="RefSeq" id="WP_210594980.1">
    <property type="nucleotide sequence ID" value="NZ_JAGKSQ010000001.1"/>
</dbReference>
<feature type="domain" description="Methylmalonyl-CoA mutase alpha/beta chain catalytic" evidence="1">
    <location>
        <begin position="33"/>
        <end position="419"/>
    </location>
</feature>
<organism evidence="2 3">
    <name type="scientific">Halalkalibacter suaedae</name>
    <dbReference type="NCBI Taxonomy" id="2822140"/>
    <lineage>
        <taxon>Bacteria</taxon>
        <taxon>Bacillati</taxon>
        <taxon>Bacillota</taxon>
        <taxon>Bacilli</taxon>
        <taxon>Bacillales</taxon>
        <taxon>Bacillaceae</taxon>
        <taxon>Halalkalibacter</taxon>
    </lineage>
</organism>
<dbReference type="GO" id="GO:0031419">
    <property type="term" value="F:cobalamin binding"/>
    <property type="evidence" value="ECO:0007669"/>
    <property type="project" value="InterPro"/>
</dbReference>
<dbReference type="GO" id="GO:0004494">
    <property type="term" value="F:methylmalonyl-CoA mutase activity"/>
    <property type="evidence" value="ECO:0007669"/>
    <property type="project" value="TreeGrafter"/>
</dbReference>
<dbReference type="GO" id="GO:0005737">
    <property type="term" value="C:cytoplasm"/>
    <property type="evidence" value="ECO:0007669"/>
    <property type="project" value="TreeGrafter"/>
</dbReference>
<dbReference type="Proteomes" id="UP000678228">
    <property type="component" value="Unassembled WGS sequence"/>
</dbReference>
<dbReference type="PANTHER" id="PTHR48101">
    <property type="entry name" value="METHYLMALONYL-COA MUTASE, MITOCHONDRIAL-RELATED"/>
    <property type="match status" value="1"/>
</dbReference>
<accession>A0A940WSG1</accession>
<name>A0A940WSG1_9BACI</name>
<dbReference type="SUPFAM" id="SSF51703">
    <property type="entry name" value="Cobalamin (vitamin B12)-dependent enzymes"/>
    <property type="match status" value="1"/>
</dbReference>
<proteinExistence type="predicted"/>
<dbReference type="InterPro" id="IPR016176">
    <property type="entry name" value="Cbl-dep_enz_cat"/>
</dbReference>